<evidence type="ECO:0000313" key="2">
    <source>
        <dbReference type="EMBL" id="PKI53328.1"/>
    </source>
</evidence>
<organism evidence="2 3">
    <name type="scientific">Punica granatum</name>
    <name type="common">Pomegranate</name>
    <dbReference type="NCBI Taxonomy" id="22663"/>
    <lineage>
        <taxon>Eukaryota</taxon>
        <taxon>Viridiplantae</taxon>
        <taxon>Streptophyta</taxon>
        <taxon>Embryophyta</taxon>
        <taxon>Tracheophyta</taxon>
        <taxon>Spermatophyta</taxon>
        <taxon>Magnoliopsida</taxon>
        <taxon>eudicotyledons</taxon>
        <taxon>Gunneridae</taxon>
        <taxon>Pentapetalae</taxon>
        <taxon>rosids</taxon>
        <taxon>malvids</taxon>
        <taxon>Myrtales</taxon>
        <taxon>Lythraceae</taxon>
        <taxon>Punica</taxon>
    </lineage>
</organism>
<dbReference type="Proteomes" id="UP000233551">
    <property type="component" value="Unassembled WGS sequence"/>
</dbReference>
<evidence type="ECO:0000256" key="1">
    <source>
        <dbReference type="SAM" id="MobiDB-lite"/>
    </source>
</evidence>
<accession>A0A2I0JAP9</accession>
<feature type="region of interest" description="Disordered" evidence="1">
    <location>
        <begin position="1"/>
        <end position="99"/>
    </location>
</feature>
<comment type="caution">
    <text evidence="2">The sequence shown here is derived from an EMBL/GenBank/DDBJ whole genome shotgun (WGS) entry which is preliminary data.</text>
</comment>
<name>A0A2I0JAP9_PUNGR</name>
<reference evidence="2 3" key="1">
    <citation type="submission" date="2017-11" db="EMBL/GenBank/DDBJ databases">
        <title>De-novo sequencing of pomegranate (Punica granatum L.) genome.</title>
        <authorList>
            <person name="Akparov Z."/>
            <person name="Amiraslanov A."/>
            <person name="Hajiyeva S."/>
            <person name="Abbasov M."/>
            <person name="Kaur K."/>
            <person name="Hamwieh A."/>
            <person name="Solovyev V."/>
            <person name="Salamov A."/>
            <person name="Braich B."/>
            <person name="Kosarev P."/>
            <person name="Mahmoud A."/>
            <person name="Hajiyev E."/>
            <person name="Babayeva S."/>
            <person name="Izzatullayeva V."/>
            <person name="Mammadov A."/>
            <person name="Mammadov A."/>
            <person name="Sharifova S."/>
            <person name="Ojaghi J."/>
            <person name="Eynullazada K."/>
            <person name="Bayramov B."/>
            <person name="Abdulazimova A."/>
            <person name="Shahmuradov I."/>
        </authorList>
    </citation>
    <scope>NUCLEOTIDE SEQUENCE [LARGE SCALE GENOMIC DNA]</scope>
    <source>
        <strain evidence="3">cv. AG2017</strain>
        <tissue evidence="2">Leaf</tissue>
    </source>
</reference>
<sequence length="110" mass="12274">MMINCWRRNAKDGDIEPASEREVAKSTRDRGGVVRSPSSGFRRPNDGRTQVEASSEQTIEVVLDSERSRDLEVDGSRIEGSRVARSSRGRSRGPEGHSSRVRLCLVSWSE</sequence>
<protein>
    <submittedName>
        <fullName evidence="2">Uncharacterized protein</fullName>
    </submittedName>
</protein>
<dbReference type="EMBL" id="PGOL01001861">
    <property type="protein sequence ID" value="PKI53328.1"/>
    <property type="molecule type" value="Genomic_DNA"/>
</dbReference>
<feature type="compositionally biased region" description="Basic and acidic residues" evidence="1">
    <location>
        <begin position="64"/>
        <end position="82"/>
    </location>
</feature>
<keyword evidence="3" id="KW-1185">Reference proteome</keyword>
<feature type="compositionally biased region" description="Basic and acidic residues" evidence="1">
    <location>
        <begin position="9"/>
        <end position="32"/>
    </location>
</feature>
<dbReference type="AlphaFoldDB" id="A0A2I0JAP9"/>
<proteinExistence type="predicted"/>
<gene>
    <name evidence="2" type="ORF">CRG98_026265</name>
</gene>
<evidence type="ECO:0000313" key="3">
    <source>
        <dbReference type="Proteomes" id="UP000233551"/>
    </source>
</evidence>
<feature type="compositionally biased region" description="Polar residues" evidence="1">
    <location>
        <begin position="47"/>
        <end position="58"/>
    </location>
</feature>